<protein>
    <submittedName>
        <fullName evidence="2">Uncharacterized protein</fullName>
    </submittedName>
</protein>
<proteinExistence type="predicted"/>
<dbReference type="PANTHER" id="PTHR34676:SF27">
    <property type="entry name" value="ASPARTYL-TRNA SYNTHETASE"/>
    <property type="match status" value="1"/>
</dbReference>
<feature type="region of interest" description="Disordered" evidence="1">
    <location>
        <begin position="231"/>
        <end position="258"/>
    </location>
</feature>
<feature type="compositionally biased region" description="Basic and acidic residues" evidence="1">
    <location>
        <begin position="248"/>
        <end position="258"/>
    </location>
</feature>
<dbReference type="Proteomes" id="UP000289340">
    <property type="component" value="Chromosome 8"/>
</dbReference>
<comment type="caution">
    <text evidence="2">The sequence shown here is derived from an EMBL/GenBank/DDBJ whole genome shotgun (WGS) entry which is preliminary data.</text>
</comment>
<evidence type="ECO:0000313" key="2">
    <source>
        <dbReference type="EMBL" id="RZB98897.1"/>
    </source>
</evidence>
<dbReference type="AlphaFoldDB" id="A0A445JKE7"/>
<keyword evidence="3" id="KW-1185">Reference proteome</keyword>
<sequence length="258" mass="30271">MEEGYSTNKPSLLRGIKYDYCKERVTTHFESIHIDLWEVVENDNYISCDVELNEILRKEYTKVHSFRSAKQMWNTLAITYKGSSQVKRNNIKLSLLTHKYEKFRMEEGKDIQCMFECFQTILNELRALCRTFDNYDNIDKILRKECVGTLKVHEQELQQDEEIKKGKSLALNAQKAKKSSSPKESTSRPSIKGSIKALNVDDSSQGEYEDDELEKYDQLAFISKKIRRMWKKKGGSNWKGSFKKKSRDMKDRENSSMI</sequence>
<reference evidence="2 3" key="1">
    <citation type="submission" date="2018-09" db="EMBL/GenBank/DDBJ databases">
        <title>A high-quality reference genome of wild soybean provides a powerful tool to mine soybean genomes.</title>
        <authorList>
            <person name="Xie M."/>
            <person name="Chung C.Y.L."/>
            <person name="Li M.-W."/>
            <person name="Wong F.-L."/>
            <person name="Chan T.-F."/>
            <person name="Lam H.-M."/>
        </authorList>
    </citation>
    <scope>NUCLEOTIDE SEQUENCE [LARGE SCALE GENOMIC DNA]</scope>
    <source>
        <strain evidence="3">cv. W05</strain>
        <tissue evidence="2">Hypocotyl of etiolated seedlings</tissue>
    </source>
</reference>
<name>A0A445JKE7_GLYSO</name>
<dbReference type="EMBL" id="QZWG01000008">
    <property type="protein sequence ID" value="RZB98897.1"/>
    <property type="molecule type" value="Genomic_DNA"/>
</dbReference>
<organism evidence="2 3">
    <name type="scientific">Glycine soja</name>
    <name type="common">Wild soybean</name>
    <dbReference type="NCBI Taxonomy" id="3848"/>
    <lineage>
        <taxon>Eukaryota</taxon>
        <taxon>Viridiplantae</taxon>
        <taxon>Streptophyta</taxon>
        <taxon>Embryophyta</taxon>
        <taxon>Tracheophyta</taxon>
        <taxon>Spermatophyta</taxon>
        <taxon>Magnoliopsida</taxon>
        <taxon>eudicotyledons</taxon>
        <taxon>Gunneridae</taxon>
        <taxon>Pentapetalae</taxon>
        <taxon>rosids</taxon>
        <taxon>fabids</taxon>
        <taxon>Fabales</taxon>
        <taxon>Fabaceae</taxon>
        <taxon>Papilionoideae</taxon>
        <taxon>50 kb inversion clade</taxon>
        <taxon>NPAAA clade</taxon>
        <taxon>indigoferoid/millettioid clade</taxon>
        <taxon>Phaseoleae</taxon>
        <taxon>Glycine</taxon>
        <taxon>Glycine subgen. Soja</taxon>
    </lineage>
</organism>
<evidence type="ECO:0000313" key="3">
    <source>
        <dbReference type="Proteomes" id="UP000289340"/>
    </source>
</evidence>
<evidence type="ECO:0000256" key="1">
    <source>
        <dbReference type="SAM" id="MobiDB-lite"/>
    </source>
</evidence>
<dbReference type="Pfam" id="PF14223">
    <property type="entry name" value="Retrotran_gag_2"/>
    <property type="match status" value="1"/>
</dbReference>
<accession>A0A445JKE7</accession>
<gene>
    <name evidence="2" type="ORF">D0Y65_021673</name>
</gene>
<feature type="region of interest" description="Disordered" evidence="1">
    <location>
        <begin position="168"/>
        <end position="212"/>
    </location>
</feature>
<dbReference type="PANTHER" id="PTHR34676">
    <property type="entry name" value="DUF4219 DOMAIN-CONTAINING PROTEIN-RELATED"/>
    <property type="match status" value="1"/>
</dbReference>